<dbReference type="KEGG" id="naer:MJ1_0437"/>
<protein>
    <recommendedName>
        <fullName evidence="3">Large ribosomal subunit protein eL24</fullName>
    </recommendedName>
</protein>
<evidence type="ECO:0000313" key="5">
    <source>
        <dbReference type="EMBL" id="BBL45598.1"/>
    </source>
</evidence>
<reference evidence="6" key="1">
    <citation type="journal article" date="2022" name="Int. J. Syst. Evol. Microbiol.">
        <title>Nanobdella aerobiophila gen. nov., sp. nov., a thermoacidophilic, obligate ectosymbiotic archaeon, and proposal of Nanobdellaceae fam. nov., Nanobdellales ord. nov. and Nanobdellia class. nov.</title>
        <authorList>
            <person name="Kato S."/>
            <person name="Ogasawara A."/>
            <person name="Itoh T."/>
            <person name="Sakai H.D."/>
            <person name="Shimizu M."/>
            <person name="Yuki M."/>
            <person name="Kaneko M."/>
            <person name="Takashina T."/>
            <person name="Ohkuma M."/>
        </authorList>
    </citation>
    <scope>NUCLEOTIDE SEQUENCE [LARGE SCALE GENOMIC DNA]</scope>
    <source>
        <strain evidence="6">MJ1</strain>
    </source>
</reference>
<comment type="function">
    <text evidence="3">Binds to the 23S rRNA.</text>
</comment>
<dbReference type="GO" id="GO:1990904">
    <property type="term" value="C:ribonucleoprotein complex"/>
    <property type="evidence" value="ECO:0007669"/>
    <property type="project" value="UniProtKB-KW"/>
</dbReference>
<dbReference type="Proteomes" id="UP001055553">
    <property type="component" value="Chromosome"/>
</dbReference>
<feature type="binding site" evidence="3">
    <location>
        <position position="37"/>
    </location>
    <ligand>
        <name>Zn(2+)</name>
        <dbReference type="ChEBI" id="CHEBI:29105"/>
    </ligand>
</feature>
<comment type="subunit">
    <text evidence="3">Part of the 50S ribosomal subunit. Forms a cluster with proteins L3 and L14.</text>
</comment>
<dbReference type="GO" id="GO:0008270">
    <property type="term" value="F:zinc ion binding"/>
    <property type="evidence" value="ECO:0007669"/>
    <property type="project" value="UniProtKB-UniRule"/>
</dbReference>
<evidence type="ECO:0000256" key="2">
    <source>
        <dbReference type="ARBA" id="ARBA00022771"/>
    </source>
</evidence>
<feature type="zinc finger region" description="C4-type" evidence="3">
    <location>
        <begin position="7"/>
        <end position="37"/>
    </location>
</feature>
<dbReference type="HAMAP" id="MF_00773">
    <property type="entry name" value="Ribosomal_eL24"/>
    <property type="match status" value="1"/>
</dbReference>
<dbReference type="SUPFAM" id="SSF57716">
    <property type="entry name" value="Glucocorticoid receptor-like (DNA-binding domain)"/>
    <property type="match status" value="1"/>
</dbReference>
<dbReference type="InterPro" id="IPR038630">
    <property type="entry name" value="L24e/L24_sf"/>
</dbReference>
<evidence type="ECO:0000313" key="6">
    <source>
        <dbReference type="Proteomes" id="UP001055553"/>
    </source>
</evidence>
<dbReference type="NCBIfam" id="NF034186">
    <property type="entry name" value="PRK14891.1-1"/>
    <property type="match status" value="1"/>
</dbReference>
<dbReference type="SMART" id="SM00746">
    <property type="entry name" value="TRASH"/>
    <property type="match status" value="1"/>
</dbReference>
<dbReference type="GO" id="GO:0019843">
    <property type="term" value="F:rRNA binding"/>
    <property type="evidence" value="ECO:0007669"/>
    <property type="project" value="UniProtKB-UniRule"/>
</dbReference>
<name>A0A915SCQ8_9ARCH</name>
<organism evidence="5 6">
    <name type="scientific">Nanobdella aerobiophila</name>
    <dbReference type="NCBI Taxonomy" id="2586965"/>
    <lineage>
        <taxon>Archaea</taxon>
        <taxon>Nanobdellota</taxon>
        <taxon>Nanobdellia</taxon>
        <taxon>Nanobdellales</taxon>
        <taxon>Nanobdellaceae</taxon>
        <taxon>Nanobdella</taxon>
    </lineage>
</organism>
<dbReference type="GO" id="GO:0006412">
    <property type="term" value="P:translation"/>
    <property type="evidence" value="ECO:0007669"/>
    <property type="project" value="UniProtKB-UniRule"/>
</dbReference>
<dbReference type="InterPro" id="IPR000988">
    <property type="entry name" value="Ribosomal_eL24-rel_N"/>
</dbReference>
<evidence type="ECO:0000256" key="1">
    <source>
        <dbReference type="ARBA" id="ARBA00005647"/>
    </source>
</evidence>
<dbReference type="CDD" id="cd00472">
    <property type="entry name" value="Ribosomal_L24e_L24"/>
    <property type="match status" value="1"/>
</dbReference>
<keyword evidence="3" id="KW-0699">rRNA-binding</keyword>
<feature type="binding site" evidence="3">
    <location>
        <position position="10"/>
    </location>
    <ligand>
        <name>Zn(2+)</name>
        <dbReference type="ChEBI" id="CHEBI:29105"/>
    </ligand>
</feature>
<dbReference type="EMBL" id="AP019769">
    <property type="protein sequence ID" value="BBL45598.1"/>
    <property type="molecule type" value="Genomic_DNA"/>
</dbReference>
<dbReference type="GeneID" id="74568383"/>
<dbReference type="GO" id="GO:0003735">
    <property type="term" value="F:structural constituent of ribosome"/>
    <property type="evidence" value="ECO:0007669"/>
    <property type="project" value="InterPro"/>
</dbReference>
<dbReference type="RefSeq" id="WP_258392915.1">
    <property type="nucleotide sequence ID" value="NZ_AP019769.1"/>
</dbReference>
<dbReference type="AlphaFoldDB" id="A0A915SCQ8"/>
<comment type="cofactor">
    <cofactor evidence="3">
        <name>Zn(2+)</name>
        <dbReference type="ChEBI" id="CHEBI:29105"/>
    </cofactor>
    <text evidence="3">Binds 1 zinc ion per subunit.</text>
</comment>
<dbReference type="InterPro" id="IPR055345">
    <property type="entry name" value="Ribosomal_eL24-rel_arc"/>
</dbReference>
<evidence type="ECO:0000259" key="4">
    <source>
        <dbReference type="SMART" id="SM00746"/>
    </source>
</evidence>
<keyword evidence="3" id="KW-0687">Ribonucleoprotein</keyword>
<comment type="similarity">
    <text evidence="1 3">Belongs to the eukaryotic ribosomal protein eL24 family.</text>
</comment>
<evidence type="ECO:0000256" key="3">
    <source>
        <dbReference type="HAMAP-Rule" id="MF_00773"/>
    </source>
</evidence>
<accession>A0A915SCQ8</accession>
<keyword evidence="6" id="KW-1185">Reference proteome</keyword>
<keyword evidence="3 5" id="KW-0689">Ribosomal protein</keyword>
<feature type="domain" description="TRASH" evidence="4">
    <location>
        <begin position="7"/>
        <end position="45"/>
    </location>
</feature>
<gene>
    <name evidence="3" type="primary">rpl24e</name>
    <name evidence="5" type="ORF">MJ1_0437</name>
</gene>
<keyword evidence="3" id="KW-0479">Metal-binding</keyword>
<dbReference type="InterPro" id="IPR011017">
    <property type="entry name" value="TRASH_dom"/>
</dbReference>
<sequence length="58" mass="6818">MVVKNNCSFCGNQIEPGTGLLYSQNDGRVYYFCSNKCYKNWKLNRPSKELKWTNKYGK</sequence>
<proteinExistence type="inferred from homology"/>
<feature type="binding site" evidence="3">
    <location>
        <position position="33"/>
    </location>
    <ligand>
        <name>Zn(2+)</name>
        <dbReference type="ChEBI" id="CHEBI:29105"/>
    </ligand>
</feature>
<keyword evidence="3" id="KW-0862">Zinc</keyword>
<feature type="binding site" evidence="3">
    <location>
        <position position="7"/>
    </location>
    <ligand>
        <name>Zn(2+)</name>
        <dbReference type="ChEBI" id="CHEBI:29105"/>
    </ligand>
</feature>
<dbReference type="GO" id="GO:0005840">
    <property type="term" value="C:ribosome"/>
    <property type="evidence" value="ECO:0007669"/>
    <property type="project" value="UniProtKB-KW"/>
</dbReference>
<keyword evidence="2 3" id="KW-0863">Zinc-finger</keyword>
<dbReference type="Gene3D" id="2.30.170.20">
    <property type="entry name" value="Ribosomal protein L24e"/>
    <property type="match status" value="1"/>
</dbReference>
<keyword evidence="3" id="KW-0694">RNA-binding</keyword>
<dbReference type="Pfam" id="PF01246">
    <property type="entry name" value="Ribosomal_L24e"/>
    <property type="match status" value="1"/>
</dbReference>